<dbReference type="Proteomes" id="UP000092993">
    <property type="component" value="Unassembled WGS sequence"/>
</dbReference>
<dbReference type="InterPro" id="IPR018712">
    <property type="entry name" value="Tle1-like_cat"/>
</dbReference>
<name>A0A1C7M1U7_GRIFR</name>
<dbReference type="EMBL" id="LUGG01000019">
    <property type="protein sequence ID" value="OBZ69034.1"/>
    <property type="molecule type" value="Genomic_DNA"/>
</dbReference>
<dbReference type="AlphaFoldDB" id="A0A1C7M1U7"/>
<feature type="domain" description="T6SS Phospholipase effector Tle1-like catalytic" evidence="1">
    <location>
        <begin position="5"/>
        <end position="119"/>
    </location>
</feature>
<dbReference type="SUPFAM" id="SSF53474">
    <property type="entry name" value="alpha/beta-Hydrolases"/>
    <property type="match status" value="1"/>
</dbReference>
<dbReference type="InterPro" id="IPR029058">
    <property type="entry name" value="AB_hydrolase_fold"/>
</dbReference>
<evidence type="ECO:0000259" key="1">
    <source>
        <dbReference type="Pfam" id="PF09994"/>
    </source>
</evidence>
<keyword evidence="3" id="KW-1185">Reference proteome</keyword>
<proteinExistence type="predicted"/>
<sequence>MIRYLCKATVVTRHSLTYYNSGIGTYAKPSKKTLGNWLRVLGHKIDLAIAWNFDRIVKGAYRWLSENYQEGDRIFLFGFSRGAYQVRALAAMINKVGLIRKGNEEQIPFAYELYADPASDAPIPIHFSTKTGGLPEQTQDLILYPPIELILFLSAMAVNCPTVQEDILERRVSSFHWSLGHSVFCWAH</sequence>
<comment type="caution">
    <text evidence="2">The sequence shown here is derived from an EMBL/GenBank/DDBJ whole genome shotgun (WGS) entry which is preliminary data.</text>
</comment>
<evidence type="ECO:0000313" key="3">
    <source>
        <dbReference type="Proteomes" id="UP000092993"/>
    </source>
</evidence>
<dbReference type="STRING" id="5627.A0A1C7M1U7"/>
<dbReference type="OrthoDB" id="2794527at2759"/>
<dbReference type="PANTHER" id="PTHR33840">
    <property type="match status" value="1"/>
</dbReference>
<dbReference type="PANTHER" id="PTHR33840:SF2">
    <property type="entry name" value="TLE1 PHOSPHOLIPASE DOMAIN-CONTAINING PROTEIN"/>
    <property type="match status" value="1"/>
</dbReference>
<evidence type="ECO:0000313" key="2">
    <source>
        <dbReference type="EMBL" id="OBZ69034.1"/>
    </source>
</evidence>
<dbReference type="Pfam" id="PF09994">
    <property type="entry name" value="T6SS_Tle1-like_cat"/>
    <property type="match status" value="1"/>
</dbReference>
<gene>
    <name evidence="2" type="ORF">A0H81_10989</name>
</gene>
<organism evidence="2 3">
    <name type="scientific">Grifola frondosa</name>
    <name type="common">Maitake</name>
    <name type="synonym">Polyporus frondosus</name>
    <dbReference type="NCBI Taxonomy" id="5627"/>
    <lineage>
        <taxon>Eukaryota</taxon>
        <taxon>Fungi</taxon>
        <taxon>Dikarya</taxon>
        <taxon>Basidiomycota</taxon>
        <taxon>Agaricomycotina</taxon>
        <taxon>Agaricomycetes</taxon>
        <taxon>Polyporales</taxon>
        <taxon>Grifolaceae</taxon>
        <taxon>Grifola</taxon>
    </lineage>
</organism>
<reference evidence="2 3" key="1">
    <citation type="submission" date="2016-03" db="EMBL/GenBank/DDBJ databases">
        <title>Whole genome sequencing of Grifola frondosa 9006-11.</title>
        <authorList>
            <person name="Min B."/>
            <person name="Park H."/>
            <person name="Kim J.-G."/>
            <person name="Cho H."/>
            <person name="Oh Y.-L."/>
            <person name="Kong W.-S."/>
            <person name="Choi I.-G."/>
        </authorList>
    </citation>
    <scope>NUCLEOTIDE SEQUENCE [LARGE SCALE GENOMIC DNA]</scope>
    <source>
        <strain evidence="2 3">9006-11</strain>
    </source>
</reference>
<accession>A0A1C7M1U7</accession>
<protein>
    <recommendedName>
        <fullName evidence="1">T6SS Phospholipase effector Tle1-like catalytic domain-containing protein</fullName>
    </recommendedName>
</protein>